<dbReference type="KEGG" id="bman:114240446"/>
<dbReference type="Pfam" id="PF13561">
    <property type="entry name" value="adh_short_C2"/>
    <property type="match status" value="1"/>
</dbReference>
<dbReference type="PRINTS" id="PR00080">
    <property type="entry name" value="SDRFAMILY"/>
</dbReference>
<dbReference type="Gene3D" id="3.40.50.720">
    <property type="entry name" value="NAD(P)-binding Rossmann-like Domain"/>
    <property type="match status" value="1"/>
</dbReference>
<dbReference type="OrthoDB" id="47007at2759"/>
<dbReference type="PANTHER" id="PTHR43975:SF2">
    <property type="entry name" value="EG:BACR7A4.14 PROTEIN-RELATED"/>
    <property type="match status" value="1"/>
</dbReference>
<organism evidence="1 2">
    <name type="scientific">Bombyx mandarina</name>
    <name type="common">Wild silk moth</name>
    <name type="synonym">Wild silkworm</name>
    <dbReference type="NCBI Taxonomy" id="7092"/>
    <lineage>
        <taxon>Eukaryota</taxon>
        <taxon>Metazoa</taxon>
        <taxon>Ecdysozoa</taxon>
        <taxon>Arthropoda</taxon>
        <taxon>Hexapoda</taxon>
        <taxon>Insecta</taxon>
        <taxon>Pterygota</taxon>
        <taxon>Neoptera</taxon>
        <taxon>Endopterygota</taxon>
        <taxon>Lepidoptera</taxon>
        <taxon>Glossata</taxon>
        <taxon>Ditrysia</taxon>
        <taxon>Bombycoidea</taxon>
        <taxon>Bombycidae</taxon>
        <taxon>Bombycinae</taxon>
        <taxon>Bombyx</taxon>
    </lineage>
</organism>
<evidence type="ECO:0000313" key="1">
    <source>
        <dbReference type="Proteomes" id="UP000504629"/>
    </source>
</evidence>
<dbReference type="Proteomes" id="UP000504629">
    <property type="component" value="Unplaced"/>
</dbReference>
<evidence type="ECO:0000313" key="2">
    <source>
        <dbReference type="RefSeq" id="XP_028026787.1"/>
    </source>
</evidence>
<gene>
    <name evidence="2" type="primary">LOC114240446</name>
</gene>
<dbReference type="PRINTS" id="PR00081">
    <property type="entry name" value="GDHRDH"/>
</dbReference>
<sequence length="249" mass="26900">MSYVGKVVLVTGGSAGIGAEIAVHFAREGADVAIVGRNAENLHKVAARCAKVGKPAFVIKADLSQDEDVRFIVKKTVERCDRLDILVNNAAILKSSSIFTEDLMEAIDDVFKVNLRAVIQLTQSAVPHLTKTKGNIINISSILATSTLSYPQFLPYSVMKAGLEHFTRFSALELAPSGIRVNAVCPGPVKTEILNNAGIERPCEKFEKLSPLKRIAQPEDVAEVVLFLANAKSVTGSYYVIDNGLKISF</sequence>
<accession>A0A6J2JCF5</accession>
<dbReference type="InterPro" id="IPR036291">
    <property type="entry name" value="NAD(P)-bd_dom_sf"/>
</dbReference>
<proteinExistence type="predicted"/>
<dbReference type="GeneID" id="114240446"/>
<dbReference type="SUPFAM" id="SSF51735">
    <property type="entry name" value="NAD(P)-binding Rossmann-fold domains"/>
    <property type="match status" value="1"/>
</dbReference>
<dbReference type="FunFam" id="3.40.50.720:FF:000084">
    <property type="entry name" value="Short-chain dehydrogenase reductase"/>
    <property type="match status" value="1"/>
</dbReference>
<reference evidence="2" key="1">
    <citation type="submission" date="2025-08" db="UniProtKB">
        <authorList>
            <consortium name="RefSeq"/>
        </authorList>
    </citation>
    <scope>IDENTIFICATION</scope>
    <source>
        <tissue evidence="2">Silk gland</tissue>
    </source>
</reference>
<protein>
    <submittedName>
        <fullName evidence="2">Uncharacterized protein LOC114240446</fullName>
    </submittedName>
</protein>
<keyword evidence="1" id="KW-1185">Reference proteome</keyword>
<dbReference type="InterPro" id="IPR002347">
    <property type="entry name" value="SDR_fam"/>
</dbReference>
<name>A0A6J2JCF5_BOMMA</name>
<dbReference type="AlphaFoldDB" id="A0A6J2JCF5"/>
<dbReference type="PANTHER" id="PTHR43975">
    <property type="entry name" value="ZGC:101858"/>
    <property type="match status" value="1"/>
</dbReference>
<dbReference type="RefSeq" id="XP_028026787.1">
    <property type="nucleotide sequence ID" value="XM_028170986.1"/>
</dbReference>